<accession>A0A6J4UVM8</accession>
<feature type="region of interest" description="Disordered" evidence="4">
    <location>
        <begin position="178"/>
        <end position="197"/>
    </location>
</feature>
<sequence>MPHPRAPGGHITIADIRHSLAKALTLVPVRGGDDVDAAVADRGLEIATLLGQHATYDAQLVARADRARCVLWTADEWFWNAAKGAVPRFRWPPEKPRVSPGSAHPPYPSPIRPRLWSWEYREDSRCARRRAPSRWGQVQGGPLSPAPGTPDGTQREARRTVLTSTELAPTRAPLVKRPRTGAESAGNGPAIGPAPGPMLTAREREVLRLVADGHANREIADRLYISPLTAATHVKHLLRKLGLPSRAAAAGWAVRNGFA</sequence>
<dbReference type="GO" id="GO:0003677">
    <property type="term" value="F:DNA binding"/>
    <property type="evidence" value="ECO:0007669"/>
    <property type="project" value="UniProtKB-KW"/>
</dbReference>
<keyword evidence="2" id="KW-0238">DNA-binding</keyword>
<evidence type="ECO:0000313" key="6">
    <source>
        <dbReference type="EMBL" id="CAA9561237.1"/>
    </source>
</evidence>
<dbReference type="EMBL" id="CADCWE010000246">
    <property type="protein sequence ID" value="CAA9561237.1"/>
    <property type="molecule type" value="Genomic_DNA"/>
</dbReference>
<dbReference type="InterPro" id="IPR000792">
    <property type="entry name" value="Tscrpt_reg_LuxR_C"/>
</dbReference>
<reference evidence="6" key="1">
    <citation type="submission" date="2020-02" db="EMBL/GenBank/DDBJ databases">
        <authorList>
            <person name="Meier V. D."/>
        </authorList>
    </citation>
    <scope>NUCLEOTIDE SEQUENCE</scope>
    <source>
        <strain evidence="6">AVDCRST_MAG73</strain>
    </source>
</reference>
<dbReference type="InterPro" id="IPR016032">
    <property type="entry name" value="Sig_transdc_resp-reg_C-effctor"/>
</dbReference>
<dbReference type="Pfam" id="PF00196">
    <property type="entry name" value="GerE"/>
    <property type="match status" value="1"/>
</dbReference>
<feature type="domain" description="HTH luxR-type" evidence="5">
    <location>
        <begin position="192"/>
        <end position="257"/>
    </location>
</feature>
<dbReference type="Gene3D" id="1.10.10.10">
    <property type="entry name" value="Winged helix-like DNA-binding domain superfamily/Winged helix DNA-binding domain"/>
    <property type="match status" value="1"/>
</dbReference>
<name>A0A6J4UVM8_9BACT</name>
<dbReference type="SUPFAM" id="SSF46894">
    <property type="entry name" value="C-terminal effector domain of the bipartite response regulators"/>
    <property type="match status" value="1"/>
</dbReference>
<keyword evidence="1" id="KW-0805">Transcription regulation</keyword>
<evidence type="ECO:0000256" key="1">
    <source>
        <dbReference type="ARBA" id="ARBA00023015"/>
    </source>
</evidence>
<dbReference type="PRINTS" id="PR00038">
    <property type="entry name" value="HTHLUXR"/>
</dbReference>
<evidence type="ECO:0000256" key="4">
    <source>
        <dbReference type="SAM" id="MobiDB-lite"/>
    </source>
</evidence>
<evidence type="ECO:0000256" key="2">
    <source>
        <dbReference type="ARBA" id="ARBA00023125"/>
    </source>
</evidence>
<dbReference type="PANTHER" id="PTHR44688:SF16">
    <property type="entry name" value="DNA-BINDING TRANSCRIPTIONAL ACTIVATOR DEVR_DOSR"/>
    <property type="match status" value="1"/>
</dbReference>
<evidence type="ECO:0000256" key="3">
    <source>
        <dbReference type="ARBA" id="ARBA00023163"/>
    </source>
</evidence>
<dbReference type="SMART" id="SM00421">
    <property type="entry name" value="HTH_LUXR"/>
    <property type="match status" value="1"/>
</dbReference>
<dbReference type="CDD" id="cd06170">
    <property type="entry name" value="LuxR_C_like"/>
    <property type="match status" value="1"/>
</dbReference>
<evidence type="ECO:0000259" key="5">
    <source>
        <dbReference type="PROSITE" id="PS50043"/>
    </source>
</evidence>
<keyword evidence="3" id="KW-0804">Transcription</keyword>
<gene>
    <name evidence="6" type="ORF">AVDCRST_MAG73-3723</name>
</gene>
<protein>
    <recommendedName>
        <fullName evidence="5">HTH luxR-type domain-containing protein</fullName>
    </recommendedName>
</protein>
<dbReference type="AlphaFoldDB" id="A0A6J4UVM8"/>
<dbReference type="InterPro" id="IPR036388">
    <property type="entry name" value="WH-like_DNA-bd_sf"/>
</dbReference>
<proteinExistence type="predicted"/>
<dbReference type="GO" id="GO:0006355">
    <property type="term" value="P:regulation of DNA-templated transcription"/>
    <property type="evidence" value="ECO:0007669"/>
    <property type="project" value="InterPro"/>
</dbReference>
<feature type="region of interest" description="Disordered" evidence="4">
    <location>
        <begin position="129"/>
        <end position="160"/>
    </location>
</feature>
<dbReference type="PANTHER" id="PTHR44688">
    <property type="entry name" value="DNA-BINDING TRANSCRIPTIONAL ACTIVATOR DEVR_DOSR"/>
    <property type="match status" value="1"/>
</dbReference>
<organism evidence="6">
    <name type="scientific">uncultured Thermomicrobiales bacterium</name>
    <dbReference type="NCBI Taxonomy" id="1645740"/>
    <lineage>
        <taxon>Bacteria</taxon>
        <taxon>Pseudomonadati</taxon>
        <taxon>Thermomicrobiota</taxon>
        <taxon>Thermomicrobia</taxon>
        <taxon>Thermomicrobiales</taxon>
        <taxon>environmental samples</taxon>
    </lineage>
</organism>
<dbReference type="PROSITE" id="PS50043">
    <property type="entry name" value="HTH_LUXR_2"/>
    <property type="match status" value="1"/>
</dbReference>